<keyword evidence="1" id="KW-0677">Repeat</keyword>
<dbReference type="AlphaFoldDB" id="A0A6A6N546"/>
<evidence type="ECO:0000256" key="1">
    <source>
        <dbReference type="ARBA" id="ARBA00022737"/>
    </source>
</evidence>
<name>A0A6A6N546_HEVBR</name>
<dbReference type="GO" id="GO:0000166">
    <property type="term" value="F:nucleotide binding"/>
    <property type="evidence" value="ECO:0007669"/>
    <property type="project" value="UniProtKB-KW"/>
</dbReference>
<evidence type="ECO:0000256" key="3">
    <source>
        <dbReference type="ARBA" id="ARBA00022821"/>
    </source>
</evidence>
<evidence type="ECO:0000259" key="4">
    <source>
        <dbReference type="Pfam" id="PF18052"/>
    </source>
</evidence>
<sequence length="166" mass="19060">MELASSIGGSILSPFFDGFLAQLKFIVDKGQVSAQLQNWESILKRIHAVLDDAEEKHTTNRLVELWLNDLRDLAYDVEDVLDELVTEVQAQQRRLEEEPQVRPNKLRKIFNTIFAALNPSTVKFSVEMVAKIESITVRLDKIVYFESFVISKALFFMVYTFPLPPP</sequence>
<dbReference type="GO" id="GO:0006952">
    <property type="term" value="P:defense response"/>
    <property type="evidence" value="ECO:0007669"/>
    <property type="project" value="UniProtKB-KW"/>
</dbReference>
<organism evidence="5 6">
    <name type="scientific">Hevea brasiliensis</name>
    <name type="common">Para rubber tree</name>
    <name type="synonym">Siphonia brasiliensis</name>
    <dbReference type="NCBI Taxonomy" id="3981"/>
    <lineage>
        <taxon>Eukaryota</taxon>
        <taxon>Viridiplantae</taxon>
        <taxon>Streptophyta</taxon>
        <taxon>Embryophyta</taxon>
        <taxon>Tracheophyta</taxon>
        <taxon>Spermatophyta</taxon>
        <taxon>Magnoliopsida</taxon>
        <taxon>eudicotyledons</taxon>
        <taxon>Gunneridae</taxon>
        <taxon>Pentapetalae</taxon>
        <taxon>rosids</taxon>
        <taxon>fabids</taxon>
        <taxon>Malpighiales</taxon>
        <taxon>Euphorbiaceae</taxon>
        <taxon>Crotonoideae</taxon>
        <taxon>Micrandreae</taxon>
        <taxon>Hevea</taxon>
    </lineage>
</organism>
<evidence type="ECO:0000256" key="2">
    <source>
        <dbReference type="ARBA" id="ARBA00022741"/>
    </source>
</evidence>
<gene>
    <name evidence="5" type="ORF">GH714_017922</name>
</gene>
<dbReference type="Gene3D" id="1.20.5.4130">
    <property type="match status" value="1"/>
</dbReference>
<proteinExistence type="predicted"/>
<dbReference type="EMBL" id="JAAGAX010000003">
    <property type="protein sequence ID" value="KAF2319668.1"/>
    <property type="molecule type" value="Genomic_DNA"/>
</dbReference>
<evidence type="ECO:0000313" key="6">
    <source>
        <dbReference type="Proteomes" id="UP000467840"/>
    </source>
</evidence>
<reference evidence="5 6" key="1">
    <citation type="journal article" date="2020" name="Mol. Plant">
        <title>The Chromosome-Based Rubber Tree Genome Provides New Insights into Spurge Genome Evolution and Rubber Biosynthesis.</title>
        <authorList>
            <person name="Liu J."/>
            <person name="Shi C."/>
            <person name="Shi C.C."/>
            <person name="Li W."/>
            <person name="Zhang Q.J."/>
            <person name="Zhang Y."/>
            <person name="Li K."/>
            <person name="Lu H.F."/>
            <person name="Shi C."/>
            <person name="Zhu S.T."/>
            <person name="Xiao Z.Y."/>
            <person name="Nan H."/>
            <person name="Yue Y."/>
            <person name="Zhu X.G."/>
            <person name="Wu Y."/>
            <person name="Hong X.N."/>
            <person name="Fan G.Y."/>
            <person name="Tong Y."/>
            <person name="Zhang D."/>
            <person name="Mao C.L."/>
            <person name="Liu Y.L."/>
            <person name="Hao S.J."/>
            <person name="Liu W.Q."/>
            <person name="Lv M.Q."/>
            <person name="Zhang H.B."/>
            <person name="Liu Y."/>
            <person name="Hu-Tang G.R."/>
            <person name="Wang J.P."/>
            <person name="Wang J.H."/>
            <person name="Sun Y.H."/>
            <person name="Ni S.B."/>
            <person name="Chen W.B."/>
            <person name="Zhang X.C."/>
            <person name="Jiao Y.N."/>
            <person name="Eichler E.E."/>
            <person name="Li G.H."/>
            <person name="Liu X."/>
            <person name="Gao L.Z."/>
        </authorList>
    </citation>
    <scope>NUCLEOTIDE SEQUENCE [LARGE SCALE GENOMIC DNA]</scope>
    <source>
        <strain evidence="6">cv. GT1</strain>
        <tissue evidence="5">Leaf</tissue>
    </source>
</reference>
<keyword evidence="6" id="KW-1185">Reference proteome</keyword>
<dbReference type="InterPro" id="IPR041118">
    <property type="entry name" value="Rx_N"/>
</dbReference>
<dbReference type="Proteomes" id="UP000467840">
    <property type="component" value="Chromosome 10"/>
</dbReference>
<protein>
    <recommendedName>
        <fullName evidence="4">Disease resistance N-terminal domain-containing protein</fullName>
    </recommendedName>
</protein>
<dbReference type="Pfam" id="PF18052">
    <property type="entry name" value="Rx_N"/>
    <property type="match status" value="1"/>
</dbReference>
<evidence type="ECO:0000313" key="5">
    <source>
        <dbReference type="EMBL" id="KAF2319668.1"/>
    </source>
</evidence>
<accession>A0A6A6N546</accession>
<comment type="caution">
    <text evidence="5">The sequence shown here is derived from an EMBL/GenBank/DDBJ whole genome shotgun (WGS) entry which is preliminary data.</text>
</comment>
<keyword evidence="3" id="KW-0611">Plant defense</keyword>
<feature type="domain" description="Disease resistance N-terminal" evidence="4">
    <location>
        <begin position="31"/>
        <end position="97"/>
    </location>
</feature>
<keyword evidence="2" id="KW-0547">Nucleotide-binding</keyword>